<reference evidence="1" key="1">
    <citation type="journal article" date="2021" name="Mol. Plant Microbe Interact.">
        <title>Complete Genome Sequence of the Plant-Pathogenic Fungus Colletotrichum lupini.</title>
        <authorList>
            <person name="Baroncelli R."/>
            <person name="Pensec F."/>
            <person name="Da Lio D."/>
            <person name="Boufleur T."/>
            <person name="Vicente I."/>
            <person name="Sarrocco S."/>
            <person name="Picot A."/>
            <person name="Baraldi E."/>
            <person name="Sukno S."/>
            <person name="Thon M."/>
            <person name="Le Floch G."/>
        </authorList>
    </citation>
    <scope>NUCLEOTIDE SEQUENCE</scope>
    <source>
        <strain evidence="1">IMI 504893</strain>
    </source>
</reference>
<name>A0A9Q8WDG4_9PEZI</name>
<gene>
    <name evidence="1" type="ORF">CLUP02_05183</name>
</gene>
<protein>
    <submittedName>
        <fullName evidence="1">Uncharacterized protein</fullName>
    </submittedName>
</protein>
<evidence type="ECO:0000313" key="1">
    <source>
        <dbReference type="EMBL" id="UQC79703.1"/>
    </source>
</evidence>
<organism evidence="1 2">
    <name type="scientific">Colletotrichum lupini</name>
    <dbReference type="NCBI Taxonomy" id="145971"/>
    <lineage>
        <taxon>Eukaryota</taxon>
        <taxon>Fungi</taxon>
        <taxon>Dikarya</taxon>
        <taxon>Ascomycota</taxon>
        <taxon>Pezizomycotina</taxon>
        <taxon>Sordariomycetes</taxon>
        <taxon>Hypocreomycetidae</taxon>
        <taxon>Glomerellales</taxon>
        <taxon>Glomerellaceae</taxon>
        <taxon>Colletotrichum</taxon>
        <taxon>Colletotrichum acutatum species complex</taxon>
    </lineage>
</organism>
<proteinExistence type="predicted"/>
<dbReference type="EMBL" id="CP019475">
    <property type="protein sequence ID" value="UQC79703.1"/>
    <property type="molecule type" value="Genomic_DNA"/>
</dbReference>
<dbReference type="Proteomes" id="UP000830671">
    <property type="component" value="Chromosome 3"/>
</dbReference>
<dbReference type="AlphaFoldDB" id="A0A9Q8WDG4"/>
<accession>A0A9Q8WDG4</accession>
<sequence length="27" mass="3032">MSCQETNYPPPCHDSLHSVTLVLFLLS</sequence>
<evidence type="ECO:0000313" key="2">
    <source>
        <dbReference type="Proteomes" id="UP000830671"/>
    </source>
</evidence>
<keyword evidence="2" id="KW-1185">Reference proteome</keyword>